<proteinExistence type="predicted"/>
<evidence type="ECO:0000313" key="5">
    <source>
        <dbReference type="EMBL" id="KAF2876440.1"/>
    </source>
</evidence>
<accession>A0A7C8MBS8</accession>
<evidence type="ECO:0000256" key="2">
    <source>
        <dbReference type="ARBA" id="ARBA00023242"/>
    </source>
</evidence>
<evidence type="ECO:0000313" key="6">
    <source>
        <dbReference type="Proteomes" id="UP000481861"/>
    </source>
</evidence>
<dbReference type="AlphaFoldDB" id="A0A7C8MBS8"/>
<dbReference type="InterPro" id="IPR007219">
    <property type="entry name" value="XnlR_reg_dom"/>
</dbReference>
<evidence type="ECO:0000259" key="4">
    <source>
        <dbReference type="SMART" id="SM00906"/>
    </source>
</evidence>
<comment type="caution">
    <text evidence="5">The sequence shown here is derived from an EMBL/GenBank/DDBJ whole genome shotgun (WGS) entry which is preliminary data.</text>
</comment>
<dbReference type="GO" id="GO:0003677">
    <property type="term" value="F:DNA binding"/>
    <property type="evidence" value="ECO:0007669"/>
    <property type="project" value="InterPro"/>
</dbReference>
<dbReference type="PANTHER" id="PTHR31001:SF85">
    <property type="entry name" value="ZN(II)2CYS6 TRANSCRIPTION FACTOR (EUROFUNG)"/>
    <property type="match status" value="1"/>
</dbReference>
<dbReference type="GO" id="GO:0005634">
    <property type="term" value="C:nucleus"/>
    <property type="evidence" value="ECO:0007669"/>
    <property type="project" value="UniProtKB-SubCell"/>
</dbReference>
<dbReference type="Proteomes" id="UP000481861">
    <property type="component" value="Unassembled WGS sequence"/>
</dbReference>
<dbReference type="EMBL" id="JAADJZ010000003">
    <property type="protein sequence ID" value="KAF2876440.1"/>
    <property type="molecule type" value="Genomic_DNA"/>
</dbReference>
<reference evidence="5 6" key="1">
    <citation type="submission" date="2020-01" db="EMBL/GenBank/DDBJ databases">
        <authorList>
            <consortium name="DOE Joint Genome Institute"/>
            <person name="Haridas S."/>
            <person name="Albert R."/>
            <person name="Binder M."/>
            <person name="Bloem J."/>
            <person name="Labutti K."/>
            <person name="Salamov A."/>
            <person name="Andreopoulos B."/>
            <person name="Baker S.E."/>
            <person name="Barry K."/>
            <person name="Bills G."/>
            <person name="Bluhm B.H."/>
            <person name="Cannon C."/>
            <person name="Castanera R."/>
            <person name="Culley D.E."/>
            <person name="Daum C."/>
            <person name="Ezra D."/>
            <person name="Gonzalez J.B."/>
            <person name="Henrissat B."/>
            <person name="Kuo A."/>
            <person name="Liang C."/>
            <person name="Lipzen A."/>
            <person name="Lutzoni F."/>
            <person name="Magnuson J."/>
            <person name="Mondo S."/>
            <person name="Nolan M."/>
            <person name="Ohm R."/>
            <person name="Pangilinan J."/>
            <person name="Park H.-J.H."/>
            <person name="Ramirez L."/>
            <person name="Alfaro M."/>
            <person name="Sun H."/>
            <person name="Tritt A."/>
            <person name="Yoshinaga Y."/>
            <person name="Zwiers L.-H.L."/>
            <person name="Turgeon B.G."/>
            <person name="Goodwin S.B."/>
            <person name="Spatafora J.W."/>
            <person name="Crous P.W."/>
            <person name="Grigoriev I.V."/>
        </authorList>
    </citation>
    <scope>NUCLEOTIDE SEQUENCE [LARGE SCALE GENOMIC DNA]</scope>
    <source>
        <strain evidence="5 6">CBS 611.86</strain>
    </source>
</reference>
<feature type="region of interest" description="Disordered" evidence="3">
    <location>
        <begin position="17"/>
        <end position="50"/>
    </location>
</feature>
<gene>
    <name evidence="5" type="ORF">BDV95DRAFT_602419</name>
</gene>
<keyword evidence="6" id="KW-1185">Reference proteome</keyword>
<dbReference type="InterPro" id="IPR050613">
    <property type="entry name" value="Sec_Metabolite_Reg"/>
</dbReference>
<dbReference type="Pfam" id="PF04082">
    <property type="entry name" value="Fungal_trans"/>
    <property type="match status" value="1"/>
</dbReference>
<feature type="compositionally biased region" description="Basic and acidic residues" evidence="3">
    <location>
        <begin position="17"/>
        <end position="26"/>
    </location>
</feature>
<feature type="domain" description="Xylanolytic transcriptional activator regulatory" evidence="4">
    <location>
        <begin position="282"/>
        <end position="355"/>
    </location>
</feature>
<protein>
    <recommendedName>
        <fullName evidence="4">Xylanolytic transcriptional activator regulatory domain-containing protein</fullName>
    </recommendedName>
</protein>
<dbReference type="PANTHER" id="PTHR31001">
    <property type="entry name" value="UNCHARACTERIZED TRANSCRIPTIONAL REGULATORY PROTEIN"/>
    <property type="match status" value="1"/>
</dbReference>
<organism evidence="5 6">
    <name type="scientific">Massariosphaeria phaeospora</name>
    <dbReference type="NCBI Taxonomy" id="100035"/>
    <lineage>
        <taxon>Eukaryota</taxon>
        <taxon>Fungi</taxon>
        <taxon>Dikarya</taxon>
        <taxon>Ascomycota</taxon>
        <taxon>Pezizomycotina</taxon>
        <taxon>Dothideomycetes</taxon>
        <taxon>Pleosporomycetidae</taxon>
        <taxon>Pleosporales</taxon>
        <taxon>Pleosporales incertae sedis</taxon>
        <taxon>Massariosphaeria</taxon>
    </lineage>
</organism>
<dbReference type="GO" id="GO:0008270">
    <property type="term" value="F:zinc ion binding"/>
    <property type="evidence" value="ECO:0007669"/>
    <property type="project" value="InterPro"/>
</dbReference>
<dbReference type="CDD" id="cd12148">
    <property type="entry name" value="fungal_TF_MHR"/>
    <property type="match status" value="1"/>
</dbReference>
<dbReference type="GO" id="GO:0006351">
    <property type="term" value="P:DNA-templated transcription"/>
    <property type="evidence" value="ECO:0007669"/>
    <property type="project" value="InterPro"/>
</dbReference>
<name>A0A7C8MBS8_9PLEO</name>
<evidence type="ECO:0000256" key="1">
    <source>
        <dbReference type="ARBA" id="ARBA00004123"/>
    </source>
</evidence>
<comment type="subcellular location">
    <subcellularLocation>
        <location evidence="1">Nucleus</location>
    </subcellularLocation>
</comment>
<dbReference type="OrthoDB" id="435881at2759"/>
<dbReference type="SMART" id="SM00906">
    <property type="entry name" value="Fungal_trans"/>
    <property type="match status" value="1"/>
</dbReference>
<evidence type="ECO:0000256" key="3">
    <source>
        <dbReference type="SAM" id="MobiDB-lite"/>
    </source>
</evidence>
<keyword evidence="2" id="KW-0539">Nucleus</keyword>
<sequence length="694" mass="77336">MEQIRIAKLEEEVARLSREVDSKSPSREPSLPPSPGEISELRGTESQGKIIPGPATTYLSPFSWAVMSEEMADVETMLGAVPYNVNTAEPVNQDISPSEEQAPPFLDDQVHDLLLTLFSHRVDPLIRVLHWPSFIERVNEYRRRTTSTMRTSPGSQFSNAYYSVPSFDPSQQGIYPNPPTVRSRDQPGYGPSRSIVSSEPAFVTLLHTVYYAAIVSVIESPNPPDLGQNIDIMSLAQTYKRVVANRVLALGGNALRYGSLEALQAMVLALSMEPESFSIQLQWLQLGTAIRMAQGLGVHRDGTPLGLGPIEVEVRRRVWAQICALDARFAELLCREPSISMDSYDAALPLSISDEDLIEIDAQYLASRQGRETKFRSYEEIEKEQAGYSPFSTMSFPLIEAEAARLVQIFAPKYRARDGLFNSASASARSISRRERSQWISRLEHRFQSVYRLNTLSPTNAMQFLVSELASISITKARFVTRLMDRREYYGAMSPAERVTEVIRLFRDAISLATRILALIHQYSNSPYSWYTKRLREAYTSSFLALCLASGQYTDVEDMNAAWSVLDQLFPIDNSGKHVEHGLSGSLFGKVLAVARVRRGTQLRNPHGQELREQPLHAVATGKVHQNSYPASLAQHAAANLPTTTSSVGTYQSSGNFFEDFDAIMQDPMWSASMGSVDNTYGSWVCPSSSSMHS</sequence>